<name>A0A1I3A767_9ACTN</name>
<dbReference type="PROSITE" id="PS51257">
    <property type="entry name" value="PROKAR_LIPOPROTEIN"/>
    <property type="match status" value="1"/>
</dbReference>
<dbReference type="Proteomes" id="UP000199052">
    <property type="component" value="Unassembled WGS sequence"/>
</dbReference>
<dbReference type="STRING" id="504797.SAMN05421678_11887"/>
<feature type="signal peptide" evidence="1">
    <location>
        <begin position="1"/>
        <end position="27"/>
    </location>
</feature>
<keyword evidence="5" id="KW-1185">Reference proteome</keyword>
<organism evidence="3 4">
    <name type="scientific">Actinopolymorpha cephalotaxi</name>
    <dbReference type="NCBI Taxonomy" id="504797"/>
    <lineage>
        <taxon>Bacteria</taxon>
        <taxon>Bacillati</taxon>
        <taxon>Actinomycetota</taxon>
        <taxon>Actinomycetes</taxon>
        <taxon>Propionibacteriales</taxon>
        <taxon>Actinopolymorphaceae</taxon>
        <taxon>Actinopolymorpha</taxon>
    </lineage>
</organism>
<evidence type="ECO:0000256" key="1">
    <source>
        <dbReference type="SAM" id="SignalP"/>
    </source>
</evidence>
<keyword evidence="1" id="KW-0732">Signal</keyword>
<dbReference type="Proteomes" id="UP000533017">
    <property type="component" value="Unassembled WGS sequence"/>
</dbReference>
<reference evidence="3 4" key="1">
    <citation type="submission" date="2016-10" db="EMBL/GenBank/DDBJ databases">
        <authorList>
            <person name="de Groot N.N."/>
        </authorList>
    </citation>
    <scope>NUCLEOTIDE SEQUENCE [LARGE SCALE GENOMIC DNA]</scope>
    <source>
        <strain evidence="3 4">CPCC 202808</strain>
    </source>
</reference>
<proteinExistence type="predicted"/>
<evidence type="ECO:0000313" key="2">
    <source>
        <dbReference type="EMBL" id="NYH85298.1"/>
    </source>
</evidence>
<dbReference type="RefSeq" id="WP_139239163.1">
    <property type="nucleotide sequence ID" value="NZ_FOOI01000018.1"/>
</dbReference>
<accession>A0A1I3A767</accession>
<protein>
    <recommendedName>
        <fullName evidence="6">Calcium-binding protein</fullName>
    </recommendedName>
</protein>
<dbReference type="EMBL" id="FOOI01000018">
    <property type="protein sequence ID" value="SFH45972.1"/>
    <property type="molecule type" value="Genomic_DNA"/>
</dbReference>
<reference evidence="2 5" key="2">
    <citation type="submission" date="2020-07" db="EMBL/GenBank/DDBJ databases">
        <title>Sequencing the genomes of 1000 actinobacteria strains.</title>
        <authorList>
            <person name="Klenk H.-P."/>
        </authorList>
    </citation>
    <scope>NUCLEOTIDE SEQUENCE [LARGE SCALE GENOMIC DNA]</scope>
    <source>
        <strain evidence="2 5">DSM 45117</strain>
    </source>
</reference>
<gene>
    <name evidence="2" type="ORF">FHR37_004149</name>
    <name evidence="3" type="ORF">SAMN05421678_11887</name>
</gene>
<evidence type="ECO:0008006" key="6">
    <source>
        <dbReference type="Google" id="ProtNLM"/>
    </source>
</evidence>
<feature type="chain" id="PRO_5011504289" description="Calcium-binding protein" evidence="1">
    <location>
        <begin position="28"/>
        <end position="373"/>
    </location>
</feature>
<dbReference type="OrthoDB" id="3296851at2"/>
<dbReference type="EMBL" id="JACBZA010000001">
    <property type="protein sequence ID" value="NYH85298.1"/>
    <property type="molecule type" value="Genomic_DNA"/>
</dbReference>
<sequence>MRSVRNAALLAAGAVVGCLLLAPPAGAEPYDTKITSTTINNAKPIVMGTSGSITRTVPVTVEVSEDSGGLGTVDAHLRSFGGLFFQYLEGPDSANMTCVPRTSTTVTCTGTAIVAQYSLDNGSAGRPVMLRMSGYTYDGVQYNLYSDPADSVLLLKETKLATANATPEPVRKNGTLTVTGRLTQPNWNSWDVDGNKVSVGYGGQSVRLQFRPAGATSYATVKTITSASDGTLRTTTPATTSGAWRWSFGGSSTTAGSVSAGDNVTLYKVAKLSVNASPEPVAKGGKLTVTGRLTRATTDAATTFVGYASQPVKLQFRKAGSSTYGTIKTSYTDANGYLKTTTTAGATGYWRWSYPGSSTVASVSAAGDYVALK</sequence>
<evidence type="ECO:0000313" key="5">
    <source>
        <dbReference type="Proteomes" id="UP000533017"/>
    </source>
</evidence>
<evidence type="ECO:0000313" key="3">
    <source>
        <dbReference type="EMBL" id="SFH45972.1"/>
    </source>
</evidence>
<evidence type="ECO:0000313" key="4">
    <source>
        <dbReference type="Proteomes" id="UP000199052"/>
    </source>
</evidence>
<dbReference type="AlphaFoldDB" id="A0A1I3A767"/>